<evidence type="ECO:0000313" key="2">
    <source>
        <dbReference type="Proteomes" id="UP000279259"/>
    </source>
</evidence>
<gene>
    <name evidence="1" type="ORF">EHS25_007954</name>
</gene>
<reference evidence="1 2" key="1">
    <citation type="submission" date="2018-11" db="EMBL/GenBank/DDBJ databases">
        <title>Genome sequence of Saitozyma podzolica DSM 27192.</title>
        <authorList>
            <person name="Aliyu H."/>
            <person name="Gorte O."/>
            <person name="Ochsenreither K."/>
        </authorList>
    </citation>
    <scope>NUCLEOTIDE SEQUENCE [LARGE SCALE GENOMIC DNA]</scope>
    <source>
        <strain evidence="1 2">DSM 27192</strain>
    </source>
</reference>
<evidence type="ECO:0000313" key="1">
    <source>
        <dbReference type="EMBL" id="RSH79573.1"/>
    </source>
</evidence>
<accession>A0A427XL92</accession>
<proteinExistence type="predicted"/>
<dbReference type="AlphaFoldDB" id="A0A427XL92"/>
<dbReference type="OrthoDB" id="10407087at2759"/>
<name>A0A427XL92_9TREE</name>
<comment type="caution">
    <text evidence="1">The sequence shown here is derived from an EMBL/GenBank/DDBJ whole genome shotgun (WGS) entry which is preliminary data.</text>
</comment>
<organism evidence="1 2">
    <name type="scientific">Saitozyma podzolica</name>
    <dbReference type="NCBI Taxonomy" id="1890683"/>
    <lineage>
        <taxon>Eukaryota</taxon>
        <taxon>Fungi</taxon>
        <taxon>Dikarya</taxon>
        <taxon>Basidiomycota</taxon>
        <taxon>Agaricomycotina</taxon>
        <taxon>Tremellomycetes</taxon>
        <taxon>Tremellales</taxon>
        <taxon>Trimorphomycetaceae</taxon>
        <taxon>Saitozyma</taxon>
    </lineage>
</organism>
<keyword evidence="2" id="KW-1185">Reference proteome</keyword>
<protein>
    <submittedName>
        <fullName evidence="1">Uncharacterized protein</fullName>
    </submittedName>
</protein>
<sequence>MCYWDSDVRALGEADPTLIPLFVKDPELEWCQTAYTKAINRASGPALVEALRRHLPSFWASPRDYFVLQDDESIETIIELCRLRAGRGPEFLLDVEQEDCQAKCRELPDEIHLDVVERSADYRRPVRGRHTFASSQRLDHMTISHLDLTRGRLDLSKIAGVLSLEMWDCTIGMGDFGLRWPAKVRSLDLRRCTFQDQSQSFELPDDLQHLDKGDTTIAGAAPTWRLPTTLQTLHTQNLYTEQCSIATQELPAVLPPTLRTVHSTTAHFAPRLRTQSYPQSIQEIVVIHRDRPTEQTRRVNVFKRNWQRELKQKHPEACVEIR</sequence>
<dbReference type="Proteomes" id="UP000279259">
    <property type="component" value="Unassembled WGS sequence"/>
</dbReference>
<dbReference type="EMBL" id="RSCD01000040">
    <property type="protein sequence ID" value="RSH79573.1"/>
    <property type="molecule type" value="Genomic_DNA"/>
</dbReference>